<dbReference type="InterPro" id="IPR013046">
    <property type="entry name" value="GpV/Gp45"/>
</dbReference>
<dbReference type="NCBIfam" id="TIGR01644">
    <property type="entry name" value="phage_P2_V"/>
    <property type="match status" value="1"/>
</dbReference>
<evidence type="ECO:0000313" key="3">
    <source>
        <dbReference type="Proteomes" id="UP000030980"/>
    </source>
</evidence>
<evidence type="ECO:0000313" key="2">
    <source>
        <dbReference type="EMBL" id="KHO66715.1"/>
    </source>
</evidence>
<feature type="domain" description="Gp5/Type VI secretion system Vgr protein OB-fold" evidence="1">
    <location>
        <begin position="18"/>
        <end position="85"/>
    </location>
</feature>
<protein>
    <recommendedName>
        <fullName evidence="1">Gp5/Type VI secretion system Vgr protein OB-fold domain-containing protein</fullName>
    </recommendedName>
</protein>
<evidence type="ECO:0000259" key="1">
    <source>
        <dbReference type="Pfam" id="PF04717"/>
    </source>
</evidence>
<dbReference type="OrthoDB" id="4931325at2"/>
<name>A0A0B3BVP2_9PSED</name>
<sequence>MAGMNIADVIRRIENLIRPGVIAEVQHTPLRVRVATGGLLTGWLMVFAQRAGEDRTWDPPSVNEQCLVLCPSGNPEQAFALVGLYGDDFPAPDDSPTRHRRTYRDGAVIEYDTAAHALRAELPEGGTFELIATGGSRIVGPVRIEGTLHATEAVSTDSTLHATDAISTDAGVTAVDDITTDADVLAGDISLTKHRTSGVLPGNGTSGVPIP</sequence>
<organism evidence="2 3">
    <name type="scientific">Pseudomonas flexibilis</name>
    <dbReference type="NCBI Taxonomy" id="706570"/>
    <lineage>
        <taxon>Bacteria</taxon>
        <taxon>Pseudomonadati</taxon>
        <taxon>Pseudomonadota</taxon>
        <taxon>Gammaproteobacteria</taxon>
        <taxon>Pseudomonadales</taxon>
        <taxon>Pseudomonadaceae</taxon>
        <taxon>Pseudomonas</taxon>
    </lineage>
</organism>
<dbReference type="InterPro" id="IPR006531">
    <property type="entry name" value="Gp5/Vgr_OB"/>
</dbReference>
<accession>A0A0B3BVP2</accession>
<dbReference type="AlphaFoldDB" id="A0A0B3BVP2"/>
<dbReference type="STRING" id="706570.PT85_03650"/>
<comment type="caution">
    <text evidence="2">The sequence shown here is derived from an EMBL/GenBank/DDBJ whole genome shotgun (WGS) entry which is preliminary data.</text>
</comment>
<proteinExistence type="predicted"/>
<reference evidence="2 3" key="1">
    <citation type="submission" date="2014-11" db="EMBL/GenBank/DDBJ databases">
        <title>Genome sequence of Pseudomonas tuomuerensis JCM 14085.</title>
        <authorList>
            <person name="Shin S.-K."/>
            <person name="Yi H."/>
        </authorList>
    </citation>
    <scope>NUCLEOTIDE SEQUENCE [LARGE SCALE GENOMIC DNA]</scope>
    <source>
        <strain evidence="2 3">JCM 14085</strain>
    </source>
</reference>
<dbReference type="Pfam" id="PF04717">
    <property type="entry name" value="Phage_base_V"/>
    <property type="match status" value="1"/>
</dbReference>
<dbReference type="Gene3D" id="2.40.50.230">
    <property type="entry name" value="Gp5 N-terminal domain"/>
    <property type="match status" value="1"/>
</dbReference>
<dbReference type="EMBL" id="JTAK01000001">
    <property type="protein sequence ID" value="KHO66715.1"/>
    <property type="molecule type" value="Genomic_DNA"/>
</dbReference>
<dbReference type="Proteomes" id="UP000030980">
    <property type="component" value="Unassembled WGS sequence"/>
</dbReference>
<dbReference type="InterPro" id="IPR037026">
    <property type="entry name" value="Vgr_OB-fold_dom_sf"/>
</dbReference>
<gene>
    <name evidence="2" type="ORF">PT85_03650</name>
</gene>
<dbReference type="Gene3D" id="6.20.150.10">
    <property type="match status" value="1"/>
</dbReference>
<keyword evidence="3" id="KW-1185">Reference proteome</keyword>